<evidence type="ECO:0000313" key="3">
    <source>
        <dbReference type="Proteomes" id="UP001278500"/>
    </source>
</evidence>
<dbReference type="GeneID" id="87864428"/>
<feature type="compositionally biased region" description="Low complexity" evidence="1">
    <location>
        <begin position="94"/>
        <end position="111"/>
    </location>
</feature>
<feature type="compositionally biased region" description="Low complexity" evidence="1">
    <location>
        <begin position="42"/>
        <end position="56"/>
    </location>
</feature>
<evidence type="ECO:0000256" key="1">
    <source>
        <dbReference type="SAM" id="MobiDB-lite"/>
    </source>
</evidence>
<evidence type="ECO:0000313" key="2">
    <source>
        <dbReference type="EMBL" id="KAK3338905.1"/>
    </source>
</evidence>
<dbReference type="RefSeq" id="XP_062678265.1">
    <property type="nucleotide sequence ID" value="XM_062827274.1"/>
</dbReference>
<keyword evidence="3" id="KW-1185">Reference proteome</keyword>
<feature type="compositionally biased region" description="Polar residues" evidence="1">
    <location>
        <begin position="149"/>
        <end position="165"/>
    </location>
</feature>
<gene>
    <name evidence="2" type="ORF">B0H65DRAFT_474837</name>
</gene>
<dbReference type="Proteomes" id="UP001278500">
    <property type="component" value="Unassembled WGS sequence"/>
</dbReference>
<reference evidence="2" key="1">
    <citation type="journal article" date="2023" name="Mol. Phylogenet. Evol.">
        <title>Genome-scale phylogeny and comparative genomics of the fungal order Sordariales.</title>
        <authorList>
            <person name="Hensen N."/>
            <person name="Bonometti L."/>
            <person name="Westerberg I."/>
            <person name="Brannstrom I.O."/>
            <person name="Guillou S."/>
            <person name="Cros-Aarteil S."/>
            <person name="Calhoun S."/>
            <person name="Haridas S."/>
            <person name="Kuo A."/>
            <person name="Mondo S."/>
            <person name="Pangilinan J."/>
            <person name="Riley R."/>
            <person name="LaButti K."/>
            <person name="Andreopoulos B."/>
            <person name="Lipzen A."/>
            <person name="Chen C."/>
            <person name="Yan M."/>
            <person name="Daum C."/>
            <person name="Ng V."/>
            <person name="Clum A."/>
            <person name="Steindorff A."/>
            <person name="Ohm R.A."/>
            <person name="Martin F."/>
            <person name="Silar P."/>
            <person name="Natvig D.O."/>
            <person name="Lalanne C."/>
            <person name="Gautier V."/>
            <person name="Ament-Velasquez S.L."/>
            <person name="Kruys A."/>
            <person name="Hutchinson M.I."/>
            <person name="Powell A.J."/>
            <person name="Barry K."/>
            <person name="Miller A.N."/>
            <person name="Grigoriev I.V."/>
            <person name="Debuchy R."/>
            <person name="Gladieux P."/>
            <person name="Hiltunen Thoren M."/>
            <person name="Johannesson H."/>
        </authorList>
    </citation>
    <scope>NUCLEOTIDE SEQUENCE</scope>
    <source>
        <strain evidence="2">CBS 560.94</strain>
    </source>
</reference>
<feature type="region of interest" description="Disordered" evidence="1">
    <location>
        <begin position="34"/>
        <end position="207"/>
    </location>
</feature>
<sequence length="207" mass="21450">MNRFSSRTLFRAIAAPLATLPTGRIAPLHTTRYLQSTGGYGNSTTSGQSTGTSSPKSSEDASAQSGGSRSKEAVETGSSPTGGQIPNAPEGKKSSSSSSSSSGQSNTSTSNTDDKFAMPDALANGDARGRTGGGEPLSSSHRSAPPQPKISNASVPGETPNLTKEQQAEVDEHNKDFENKHGRAEPAEDDKVNPKFWGGGGRRLKED</sequence>
<protein>
    <submittedName>
        <fullName evidence="2">Uncharacterized protein</fullName>
    </submittedName>
</protein>
<organism evidence="2 3">
    <name type="scientific">Neurospora tetraspora</name>
    <dbReference type="NCBI Taxonomy" id="94610"/>
    <lineage>
        <taxon>Eukaryota</taxon>
        <taxon>Fungi</taxon>
        <taxon>Dikarya</taxon>
        <taxon>Ascomycota</taxon>
        <taxon>Pezizomycotina</taxon>
        <taxon>Sordariomycetes</taxon>
        <taxon>Sordariomycetidae</taxon>
        <taxon>Sordariales</taxon>
        <taxon>Sordariaceae</taxon>
        <taxon>Neurospora</taxon>
    </lineage>
</organism>
<name>A0AAE0J8F0_9PEZI</name>
<dbReference type="AlphaFoldDB" id="A0AAE0J8F0"/>
<proteinExistence type="predicted"/>
<comment type="caution">
    <text evidence="2">The sequence shown here is derived from an EMBL/GenBank/DDBJ whole genome shotgun (WGS) entry which is preliminary data.</text>
</comment>
<reference evidence="2" key="2">
    <citation type="submission" date="2023-06" db="EMBL/GenBank/DDBJ databases">
        <authorList>
            <consortium name="Lawrence Berkeley National Laboratory"/>
            <person name="Haridas S."/>
            <person name="Hensen N."/>
            <person name="Bonometti L."/>
            <person name="Westerberg I."/>
            <person name="Brannstrom I.O."/>
            <person name="Guillou S."/>
            <person name="Cros-Aarteil S."/>
            <person name="Calhoun S."/>
            <person name="Kuo A."/>
            <person name="Mondo S."/>
            <person name="Pangilinan J."/>
            <person name="Riley R."/>
            <person name="Labutti K."/>
            <person name="Andreopoulos B."/>
            <person name="Lipzen A."/>
            <person name="Chen C."/>
            <person name="Yanf M."/>
            <person name="Daum C."/>
            <person name="Ng V."/>
            <person name="Clum A."/>
            <person name="Steindorff A."/>
            <person name="Ohm R."/>
            <person name="Martin F."/>
            <person name="Silar P."/>
            <person name="Natvig D."/>
            <person name="Lalanne C."/>
            <person name="Gautier V."/>
            <person name="Ament-Velasquez S.L."/>
            <person name="Kruys A."/>
            <person name="Hutchinson M.I."/>
            <person name="Powell A.J."/>
            <person name="Barry K."/>
            <person name="Miller A.N."/>
            <person name="Grigoriev I.V."/>
            <person name="Debuchy R."/>
            <person name="Gladieux P."/>
            <person name="Thoren M.H."/>
            <person name="Johannesson H."/>
        </authorList>
    </citation>
    <scope>NUCLEOTIDE SEQUENCE</scope>
    <source>
        <strain evidence="2">CBS 560.94</strain>
    </source>
</reference>
<feature type="compositionally biased region" description="Basic and acidic residues" evidence="1">
    <location>
        <begin position="166"/>
        <end position="193"/>
    </location>
</feature>
<dbReference type="EMBL" id="JAUEPP010000007">
    <property type="protein sequence ID" value="KAK3338905.1"/>
    <property type="molecule type" value="Genomic_DNA"/>
</dbReference>
<accession>A0AAE0J8F0</accession>